<reference evidence="1" key="1">
    <citation type="journal article" date="2016" name="Nat. Genet.">
        <title>A high-quality carrot genome assembly provides new insights into carotenoid accumulation and asterid genome evolution.</title>
        <authorList>
            <person name="Iorizzo M."/>
            <person name="Ellison S."/>
            <person name="Senalik D."/>
            <person name="Zeng P."/>
            <person name="Satapoomin P."/>
            <person name="Huang J."/>
            <person name="Bowman M."/>
            <person name="Iovene M."/>
            <person name="Sanseverino W."/>
            <person name="Cavagnaro P."/>
            <person name="Yildiz M."/>
            <person name="Macko-Podgorni A."/>
            <person name="Moranska E."/>
            <person name="Grzebelus E."/>
            <person name="Grzebelus D."/>
            <person name="Ashrafi H."/>
            <person name="Zheng Z."/>
            <person name="Cheng S."/>
            <person name="Spooner D."/>
            <person name="Van Deynze A."/>
            <person name="Simon P."/>
        </authorList>
    </citation>
    <scope>NUCLEOTIDE SEQUENCE</scope>
    <source>
        <tissue evidence="1">Leaf</tissue>
    </source>
</reference>
<dbReference type="AlphaFoldDB" id="A0A161XGD1"/>
<dbReference type="EMBL" id="CP093344">
    <property type="protein sequence ID" value="WOG88487.1"/>
    <property type="molecule type" value="Genomic_DNA"/>
</dbReference>
<protein>
    <submittedName>
        <fullName evidence="1">Uncharacterized protein</fullName>
    </submittedName>
</protein>
<evidence type="ECO:0000313" key="1">
    <source>
        <dbReference type="EMBL" id="WOG88487.1"/>
    </source>
</evidence>
<evidence type="ECO:0000313" key="2">
    <source>
        <dbReference type="Proteomes" id="UP000077755"/>
    </source>
</evidence>
<name>A0A161XGD1_DAUCS</name>
<sequence length="145" mass="17066">MYVLTRPCDAQEDFTTRATTAGKDLMQKQKFQLTQLVYLLMKIEAQWVMLTSGAFPKFLTIVEEMVEANKDRRLELEEARMKLKGAEEWKIEALCRLQESERRARKMKVQLGLFLESEKRSLNLERNTGKEVCHTTFRNFTKNVL</sequence>
<organism evidence="1 2">
    <name type="scientific">Daucus carota subsp. sativus</name>
    <name type="common">Carrot</name>
    <dbReference type="NCBI Taxonomy" id="79200"/>
    <lineage>
        <taxon>Eukaryota</taxon>
        <taxon>Viridiplantae</taxon>
        <taxon>Streptophyta</taxon>
        <taxon>Embryophyta</taxon>
        <taxon>Tracheophyta</taxon>
        <taxon>Spermatophyta</taxon>
        <taxon>Magnoliopsida</taxon>
        <taxon>eudicotyledons</taxon>
        <taxon>Gunneridae</taxon>
        <taxon>Pentapetalae</taxon>
        <taxon>asterids</taxon>
        <taxon>campanulids</taxon>
        <taxon>Apiales</taxon>
        <taxon>Apiaceae</taxon>
        <taxon>Apioideae</taxon>
        <taxon>Scandiceae</taxon>
        <taxon>Daucinae</taxon>
        <taxon>Daucus</taxon>
        <taxon>Daucus sect. Daucus</taxon>
    </lineage>
</organism>
<gene>
    <name evidence="1" type="ORF">DCAR_0207722</name>
</gene>
<reference evidence="1" key="2">
    <citation type="submission" date="2022-03" db="EMBL/GenBank/DDBJ databases">
        <title>Draft title - Genomic analysis of global carrot germplasm unveils the trajectory of domestication and the origin of high carotenoid orange carrot.</title>
        <authorList>
            <person name="Iorizzo M."/>
            <person name="Ellison S."/>
            <person name="Senalik D."/>
            <person name="Macko-Podgorni A."/>
            <person name="Grzebelus D."/>
            <person name="Bostan H."/>
            <person name="Rolling W."/>
            <person name="Curaba J."/>
            <person name="Simon P."/>
        </authorList>
    </citation>
    <scope>NUCLEOTIDE SEQUENCE</scope>
    <source>
        <tissue evidence="1">Leaf</tissue>
    </source>
</reference>
<dbReference type="Proteomes" id="UP000077755">
    <property type="component" value="Chromosome 2"/>
</dbReference>
<proteinExistence type="predicted"/>
<keyword evidence="2" id="KW-1185">Reference proteome</keyword>
<dbReference type="Gramene" id="KZN06019">
    <property type="protein sequence ID" value="KZN06019"/>
    <property type="gene ID" value="DCAR_006856"/>
</dbReference>
<accession>A0A161XGD1</accession>